<accession>A0A0F6TGI3</accession>
<proteinExistence type="predicted"/>
<name>A0A0F6TGI3_RCMVE</name>
<evidence type="ECO:0000256" key="1">
    <source>
        <dbReference type="SAM" id="Phobius"/>
    </source>
</evidence>
<evidence type="ECO:0000313" key="3">
    <source>
        <dbReference type="Proteomes" id="UP000105122"/>
    </source>
</evidence>
<keyword evidence="1" id="KW-1133">Transmembrane helix</keyword>
<dbReference type="EMBL" id="KP967684">
    <property type="protein sequence ID" value="AKE44215.1"/>
    <property type="molecule type" value="Genomic_DNA"/>
</dbReference>
<reference evidence="2 3" key="1">
    <citation type="journal article" date="2015" name="Genome Announc.">
        <title>Complete Genome Sequence of Rat Cytomegalovirus Strain ALL-03 (Malaysian Strain).</title>
        <authorList>
            <person name="Balakrishnan K.N."/>
            <person name="Abdullah A.A."/>
            <person name="Camalxaman S.N."/>
            <person name="Quah Y.W."/>
            <person name="Abba Y."/>
            <person name="Hani H."/>
            <person name="Loh H.S."/>
            <person name="Kamal F.M."/>
            <person name="Zeenathul N.A."/>
            <person name="Aini I."/>
            <person name="Omar A.R."/>
            <person name="Noordin M.M."/>
            <person name="Mohd Azmi M.L."/>
        </authorList>
    </citation>
    <scope>NUCLEOTIDE SEQUENCE [LARGE SCALE GENOMIC DNA]</scope>
    <source>
        <strain evidence="2">ALL-03</strain>
    </source>
</reference>
<evidence type="ECO:0000313" key="2">
    <source>
        <dbReference type="EMBL" id="AKE44215.1"/>
    </source>
</evidence>
<organism evidence="2 3">
    <name type="scientific">Rat cytomegalovirus ALL-03</name>
    <dbReference type="NCBI Taxonomy" id="1640278"/>
    <lineage>
        <taxon>Viruses</taxon>
        <taxon>Duplodnaviria</taxon>
        <taxon>Heunggongvirae</taxon>
        <taxon>Peploviricota</taxon>
        <taxon>Herviviricetes</taxon>
        <taxon>Herpesvirales</taxon>
        <taxon>Orthoherpesviridae</taxon>
        <taxon>Betaherpesvirinae</taxon>
        <taxon>Muromegalovirus</taxon>
        <taxon>Muromegalovirus muridbeta8</taxon>
        <taxon>Rat cytomegalovirus (isolate England)</taxon>
    </lineage>
</organism>
<sequence>MESIRRGVSGIISDNPTLFVISGVFCFSAGWLAANISRNWPGFNKFLRRADKDILNVSAGGGVLDAYSKRAARRATAEERRLARLAAHELIRVLKRQEHDVRERDGQGFRREGGEVDTGLGNGDIYFWDGSSGTYDSEDCDYTF</sequence>
<dbReference type="Proteomes" id="UP000105122">
    <property type="component" value="Segment"/>
</dbReference>
<feature type="transmembrane region" description="Helical" evidence="1">
    <location>
        <begin position="18"/>
        <end position="36"/>
    </location>
</feature>
<gene>
    <name evidence="2" type="primary">a38.5</name>
</gene>
<keyword evidence="1" id="KW-0812">Transmembrane</keyword>
<keyword evidence="1" id="KW-0472">Membrane</keyword>
<protein>
    <submittedName>
        <fullName evidence="2">A38.5</fullName>
    </submittedName>
</protein>